<dbReference type="PRINTS" id="PR01217">
    <property type="entry name" value="PRICHEXTENSN"/>
</dbReference>
<feature type="region of interest" description="Disordered" evidence="1">
    <location>
        <begin position="165"/>
        <end position="287"/>
    </location>
</feature>
<reference evidence="2 3" key="1">
    <citation type="journal article" date="2024" name="Science">
        <title>Giant polyketide synthase enzymes in the biosynthesis of giant marine polyether toxins.</title>
        <authorList>
            <person name="Fallon T.R."/>
            <person name="Shende V.V."/>
            <person name="Wierzbicki I.H."/>
            <person name="Pendleton A.L."/>
            <person name="Watervoot N.F."/>
            <person name="Auber R.P."/>
            <person name="Gonzalez D.J."/>
            <person name="Wisecaver J.H."/>
            <person name="Moore B.S."/>
        </authorList>
    </citation>
    <scope>NUCLEOTIDE SEQUENCE [LARGE SCALE GENOMIC DNA]</scope>
    <source>
        <strain evidence="2 3">12B1</strain>
    </source>
</reference>
<accession>A0AB34KDX5</accession>
<name>A0AB34KDX5_PRYPA</name>
<gene>
    <name evidence="2" type="ORF">AB1Y20_001653</name>
</gene>
<evidence type="ECO:0000313" key="2">
    <source>
        <dbReference type="EMBL" id="KAL1530754.1"/>
    </source>
</evidence>
<dbReference type="AlphaFoldDB" id="A0AB34KDX5"/>
<organism evidence="2 3">
    <name type="scientific">Prymnesium parvum</name>
    <name type="common">Toxic golden alga</name>
    <dbReference type="NCBI Taxonomy" id="97485"/>
    <lineage>
        <taxon>Eukaryota</taxon>
        <taxon>Haptista</taxon>
        <taxon>Haptophyta</taxon>
        <taxon>Prymnesiophyceae</taxon>
        <taxon>Prymnesiales</taxon>
        <taxon>Prymnesiaceae</taxon>
        <taxon>Prymnesium</taxon>
    </lineage>
</organism>
<protein>
    <submittedName>
        <fullName evidence="2">Uncharacterized protein</fullName>
    </submittedName>
</protein>
<proteinExistence type="predicted"/>
<dbReference type="Proteomes" id="UP001515480">
    <property type="component" value="Unassembled WGS sequence"/>
</dbReference>
<sequence>MDERLELYTYSTLPSTLEDLSTDPANLQAIAEWCATTYMMPGQDKEATAEATRRYMKDGLETVTRKIFDAAGAITQTIELQAFEFERLDSWLRLVENRLASQKEQLGRSALNACASQPESDPRGVPFSGTEENDGIHRAPCTLFRTNEGGIDLHALDDLGDLSGSTRVPRANIPAPPAKPKAELPSRPPPPSNQPPPPPPPDATWKPPPPPGAPPVKPPAQKPPPPPFTVTPAASVPPPPPPPPPLSDQSRRMSGMSQTSERMSHLSRGSHRTTSVGSESGGYHGVVMPPPPIAAGYDMPPPLPVMDMPPLPYEVVEEDTQPPAYSGIRMPPPLPPGVASQVLPPEREDSSGVQIGHRSQFYTNRI</sequence>
<dbReference type="EMBL" id="JBGBPQ010000001">
    <property type="protein sequence ID" value="KAL1530754.1"/>
    <property type="molecule type" value="Genomic_DNA"/>
</dbReference>
<evidence type="ECO:0000313" key="3">
    <source>
        <dbReference type="Proteomes" id="UP001515480"/>
    </source>
</evidence>
<keyword evidence="3" id="KW-1185">Reference proteome</keyword>
<feature type="compositionally biased region" description="Pro residues" evidence="1">
    <location>
        <begin position="186"/>
        <end position="246"/>
    </location>
</feature>
<evidence type="ECO:0000256" key="1">
    <source>
        <dbReference type="SAM" id="MobiDB-lite"/>
    </source>
</evidence>
<feature type="region of interest" description="Disordered" evidence="1">
    <location>
        <begin position="322"/>
        <end position="366"/>
    </location>
</feature>
<dbReference type="Gene3D" id="6.10.140.1620">
    <property type="match status" value="1"/>
</dbReference>
<comment type="caution">
    <text evidence="2">The sequence shown here is derived from an EMBL/GenBank/DDBJ whole genome shotgun (WGS) entry which is preliminary data.</text>
</comment>
<feature type="region of interest" description="Disordered" evidence="1">
    <location>
        <begin position="108"/>
        <end position="136"/>
    </location>
</feature>